<name>A0A7J9KZL3_GOSSC</name>
<dbReference type="PANTHER" id="PTHR31152">
    <property type="entry name" value="PLAC8 FAMILY PROTEIN"/>
    <property type="match status" value="1"/>
</dbReference>
<reference evidence="1 2" key="1">
    <citation type="journal article" date="2019" name="Genome Biol. Evol.">
        <title>Insights into the evolution of the New World diploid cottons (Gossypium, subgenus Houzingenia) based on genome sequencing.</title>
        <authorList>
            <person name="Grover C.E."/>
            <person name="Arick M.A. 2nd"/>
            <person name="Thrash A."/>
            <person name="Conover J.L."/>
            <person name="Sanders W.S."/>
            <person name="Peterson D.G."/>
            <person name="Frelichowski J.E."/>
            <person name="Scheffler J.A."/>
            <person name="Scheffler B.E."/>
            <person name="Wendel J.F."/>
        </authorList>
    </citation>
    <scope>NUCLEOTIDE SEQUENCE [LARGE SCALE GENOMIC DNA]</scope>
    <source>
        <strain evidence="1">1</strain>
        <tissue evidence="1">Leaf</tissue>
    </source>
</reference>
<comment type="caution">
    <text evidence="1">The sequence shown here is derived from an EMBL/GenBank/DDBJ whole genome shotgun (WGS) entry which is preliminary data.</text>
</comment>
<dbReference type="PANTHER" id="PTHR31152:SF22">
    <property type="entry name" value="PLAC8 FAMILY PROTEIN"/>
    <property type="match status" value="1"/>
</dbReference>
<evidence type="ECO:0000313" key="1">
    <source>
        <dbReference type="EMBL" id="MBA0851776.1"/>
    </source>
</evidence>
<organism evidence="1 2">
    <name type="scientific">Gossypium schwendimanii</name>
    <name type="common">Cotton</name>
    <dbReference type="NCBI Taxonomy" id="34291"/>
    <lineage>
        <taxon>Eukaryota</taxon>
        <taxon>Viridiplantae</taxon>
        <taxon>Streptophyta</taxon>
        <taxon>Embryophyta</taxon>
        <taxon>Tracheophyta</taxon>
        <taxon>Spermatophyta</taxon>
        <taxon>Magnoliopsida</taxon>
        <taxon>eudicotyledons</taxon>
        <taxon>Gunneridae</taxon>
        <taxon>Pentapetalae</taxon>
        <taxon>rosids</taxon>
        <taxon>malvids</taxon>
        <taxon>Malvales</taxon>
        <taxon>Malvaceae</taxon>
        <taxon>Malvoideae</taxon>
        <taxon>Gossypium</taxon>
    </lineage>
</organism>
<feature type="non-terminal residue" evidence="1">
    <location>
        <position position="1"/>
    </location>
</feature>
<evidence type="ECO:0000313" key="2">
    <source>
        <dbReference type="Proteomes" id="UP000593576"/>
    </source>
</evidence>
<protein>
    <submittedName>
        <fullName evidence="1">Uncharacterized protein</fullName>
    </submittedName>
</protein>
<keyword evidence="2" id="KW-1185">Reference proteome</keyword>
<dbReference type="EMBL" id="JABFAF010000003">
    <property type="protein sequence ID" value="MBA0851776.1"/>
    <property type="molecule type" value="Genomic_DNA"/>
</dbReference>
<gene>
    <name evidence="1" type="ORF">Goshw_025920</name>
</gene>
<sequence length="30" mass="3456">MKRYKCCAGYMPCSGECKENKCPEFCLCTE</sequence>
<dbReference type="Proteomes" id="UP000593576">
    <property type="component" value="Unassembled WGS sequence"/>
</dbReference>
<accession>A0A7J9KZL3</accession>
<dbReference type="AlphaFoldDB" id="A0A7J9KZL3"/>
<proteinExistence type="predicted"/>
<dbReference type="OrthoDB" id="986666at2759"/>